<dbReference type="GO" id="GO:0016887">
    <property type="term" value="F:ATP hydrolysis activity"/>
    <property type="evidence" value="ECO:0007669"/>
    <property type="project" value="InterPro"/>
</dbReference>
<keyword evidence="10 11" id="KW-0472">Membrane</keyword>
<name>A0A4S3L042_9GAMM</name>
<accession>A0A4S3L042</accession>
<dbReference type="InterPro" id="IPR011917">
    <property type="entry name" value="ABC_transpr_lipidA"/>
</dbReference>
<dbReference type="InterPro" id="IPR011527">
    <property type="entry name" value="ABC1_TM_dom"/>
</dbReference>
<dbReference type="EMBL" id="SMAF01000001">
    <property type="protein sequence ID" value="TCT01306.1"/>
    <property type="molecule type" value="Genomic_DNA"/>
</dbReference>
<dbReference type="AlphaFoldDB" id="A0A4S3L042"/>
<dbReference type="InterPro" id="IPR039421">
    <property type="entry name" value="Type_1_exporter"/>
</dbReference>
<evidence type="ECO:0000313" key="15">
    <source>
        <dbReference type="Proteomes" id="UP000294599"/>
    </source>
</evidence>
<dbReference type="FunFam" id="3.40.50.300:FF:000221">
    <property type="entry name" value="Multidrug ABC transporter ATP-binding protein"/>
    <property type="match status" value="1"/>
</dbReference>
<dbReference type="InterPro" id="IPR036640">
    <property type="entry name" value="ABC1_TM_sf"/>
</dbReference>
<evidence type="ECO:0000256" key="7">
    <source>
        <dbReference type="ARBA" id="ARBA00022967"/>
    </source>
</evidence>
<dbReference type="PANTHER" id="PTHR43394:SF1">
    <property type="entry name" value="ATP-BINDING CASSETTE SUB-FAMILY B MEMBER 10, MITOCHONDRIAL"/>
    <property type="match status" value="1"/>
</dbReference>
<dbReference type="InterPro" id="IPR017871">
    <property type="entry name" value="ABC_transporter-like_CS"/>
</dbReference>
<evidence type="ECO:0000256" key="8">
    <source>
        <dbReference type="ARBA" id="ARBA00022989"/>
    </source>
</evidence>
<dbReference type="GO" id="GO:0005524">
    <property type="term" value="F:ATP binding"/>
    <property type="evidence" value="ECO:0007669"/>
    <property type="project" value="UniProtKB-KW"/>
</dbReference>
<dbReference type="PANTHER" id="PTHR43394">
    <property type="entry name" value="ATP-DEPENDENT PERMEASE MDL1, MITOCHONDRIAL"/>
    <property type="match status" value="1"/>
</dbReference>
<proteinExistence type="predicted"/>
<keyword evidence="3" id="KW-1003">Cell membrane</keyword>
<dbReference type="InterPro" id="IPR027417">
    <property type="entry name" value="P-loop_NTPase"/>
</dbReference>
<dbReference type="PROSITE" id="PS50929">
    <property type="entry name" value="ABC_TM1F"/>
    <property type="match status" value="1"/>
</dbReference>
<keyword evidence="5" id="KW-0547">Nucleotide-binding</keyword>
<dbReference type="InterPro" id="IPR003439">
    <property type="entry name" value="ABC_transporter-like_ATP-bd"/>
</dbReference>
<dbReference type="PROSITE" id="PS50893">
    <property type="entry name" value="ABC_TRANSPORTER_2"/>
    <property type="match status" value="1"/>
</dbReference>
<evidence type="ECO:0000256" key="1">
    <source>
        <dbReference type="ARBA" id="ARBA00004651"/>
    </source>
</evidence>
<sequence length="590" mass="63047">MTAARATPAAGHGGSAHGYGRLFAYTRPFWPVQLAAVTGMLVEAVAAGAFTWLMRPLIDGTFVDRDPGVLAWMPMVVVALFLVRGIGVFLSSYGMAYVGRRVVETLRGQTFAHLLRLPTGYYADENTARLVARLNFNAEQVADACAESLKVIVTDTLTVLALFCVMLYNSVSLTLTLVFMVPLIALVVWAAGKRFRSISRRMLGTVSDSTRVAGETLAGLDAVKVFGGEAAAEERYRVLSAQRRRLHLKGSAAKSLSTALVQLTAAIALAILIWIAGRGAMQGTVTAGTFISMMLAMSAMLPSLKRLTTVQDTMQKGLVAAESLFEILDVPVEADQGGIAIARATGRVEFRGVGLRYAGAARDALLDIDLVAEPGTVTAIVGRSGSGKSSLVRLLPRLLEPGTGTVLLDGRPLSDYSLTDLRRQIAWVSQQIVLFDDTVAANIAFGGLADRDDEQIRAAARAANALEFIGALPQGFQTRIGEGGASLSGGQRQRLAIARAILKDAPILILDEATSALDTESERLIQDALAHVMRDRTTFVIAHRLSTIEHADTVLVMDDGRIVERGTHRELLASGGVYASLHRMQFADGG</sequence>
<keyword evidence="9" id="KW-0445">Lipid transport</keyword>
<feature type="domain" description="ABC transporter" evidence="12">
    <location>
        <begin position="350"/>
        <end position="584"/>
    </location>
</feature>
<comment type="subcellular location">
    <subcellularLocation>
        <location evidence="1">Cell membrane</location>
        <topology evidence="1">Multi-pass membrane protein</topology>
    </subcellularLocation>
</comment>
<evidence type="ECO:0000259" key="12">
    <source>
        <dbReference type="PROSITE" id="PS50893"/>
    </source>
</evidence>
<protein>
    <submittedName>
        <fullName evidence="14">Subfamily B ATP-binding cassette protein MsbA</fullName>
    </submittedName>
</protein>
<feature type="transmembrane region" description="Helical" evidence="11">
    <location>
        <begin position="29"/>
        <end position="52"/>
    </location>
</feature>
<evidence type="ECO:0000256" key="2">
    <source>
        <dbReference type="ARBA" id="ARBA00022448"/>
    </source>
</evidence>
<dbReference type="GO" id="GO:0034040">
    <property type="term" value="F:ATPase-coupled lipid transmembrane transporter activity"/>
    <property type="evidence" value="ECO:0007669"/>
    <property type="project" value="InterPro"/>
</dbReference>
<evidence type="ECO:0000256" key="9">
    <source>
        <dbReference type="ARBA" id="ARBA00023055"/>
    </source>
</evidence>
<gene>
    <name evidence="14" type="ORF">EDC25_101168</name>
</gene>
<keyword evidence="2" id="KW-0813">Transport</keyword>
<keyword evidence="4 11" id="KW-0812">Transmembrane</keyword>
<evidence type="ECO:0000313" key="14">
    <source>
        <dbReference type="EMBL" id="TCT01306.1"/>
    </source>
</evidence>
<evidence type="ECO:0000256" key="6">
    <source>
        <dbReference type="ARBA" id="ARBA00022840"/>
    </source>
</evidence>
<dbReference type="SUPFAM" id="SSF90123">
    <property type="entry name" value="ABC transporter transmembrane region"/>
    <property type="match status" value="1"/>
</dbReference>
<evidence type="ECO:0000256" key="10">
    <source>
        <dbReference type="ARBA" id="ARBA00023136"/>
    </source>
</evidence>
<dbReference type="Pfam" id="PF00005">
    <property type="entry name" value="ABC_tran"/>
    <property type="match status" value="1"/>
</dbReference>
<dbReference type="Proteomes" id="UP000294599">
    <property type="component" value="Unassembled WGS sequence"/>
</dbReference>
<evidence type="ECO:0000256" key="5">
    <source>
        <dbReference type="ARBA" id="ARBA00022741"/>
    </source>
</evidence>
<evidence type="ECO:0000256" key="3">
    <source>
        <dbReference type="ARBA" id="ARBA00022475"/>
    </source>
</evidence>
<organism evidence="14 15">
    <name type="scientific">Pseudofulvimonas gallinarii</name>
    <dbReference type="NCBI Taxonomy" id="634155"/>
    <lineage>
        <taxon>Bacteria</taxon>
        <taxon>Pseudomonadati</taxon>
        <taxon>Pseudomonadota</taxon>
        <taxon>Gammaproteobacteria</taxon>
        <taxon>Lysobacterales</taxon>
        <taxon>Rhodanobacteraceae</taxon>
        <taxon>Pseudofulvimonas</taxon>
    </lineage>
</organism>
<dbReference type="OrthoDB" id="9806127at2"/>
<feature type="transmembrane region" description="Helical" evidence="11">
    <location>
        <begin position="149"/>
        <end position="168"/>
    </location>
</feature>
<feature type="transmembrane region" description="Helical" evidence="11">
    <location>
        <begin position="252"/>
        <end position="275"/>
    </location>
</feature>
<dbReference type="Gene3D" id="1.20.1560.10">
    <property type="entry name" value="ABC transporter type 1, transmembrane domain"/>
    <property type="match status" value="1"/>
</dbReference>
<feature type="transmembrane region" description="Helical" evidence="11">
    <location>
        <begin position="72"/>
        <end position="98"/>
    </location>
</feature>
<keyword evidence="15" id="KW-1185">Reference proteome</keyword>
<keyword evidence="6 14" id="KW-0067">ATP-binding</keyword>
<feature type="transmembrane region" description="Helical" evidence="11">
    <location>
        <begin position="174"/>
        <end position="192"/>
    </location>
</feature>
<feature type="domain" description="ABC transmembrane type-1" evidence="13">
    <location>
        <begin position="34"/>
        <end position="316"/>
    </location>
</feature>
<dbReference type="Pfam" id="PF00664">
    <property type="entry name" value="ABC_membrane"/>
    <property type="match status" value="1"/>
</dbReference>
<dbReference type="GO" id="GO:0005886">
    <property type="term" value="C:plasma membrane"/>
    <property type="evidence" value="ECO:0007669"/>
    <property type="project" value="UniProtKB-SubCell"/>
</dbReference>
<dbReference type="SUPFAM" id="SSF52540">
    <property type="entry name" value="P-loop containing nucleoside triphosphate hydrolases"/>
    <property type="match status" value="1"/>
</dbReference>
<keyword evidence="8 11" id="KW-1133">Transmembrane helix</keyword>
<dbReference type="GO" id="GO:0015421">
    <property type="term" value="F:ABC-type oligopeptide transporter activity"/>
    <property type="evidence" value="ECO:0007669"/>
    <property type="project" value="TreeGrafter"/>
</dbReference>
<dbReference type="SMART" id="SM00382">
    <property type="entry name" value="AAA"/>
    <property type="match status" value="1"/>
</dbReference>
<dbReference type="NCBIfam" id="TIGR02203">
    <property type="entry name" value="MsbA_lipidA"/>
    <property type="match status" value="1"/>
</dbReference>
<comment type="caution">
    <text evidence="14">The sequence shown here is derived from an EMBL/GenBank/DDBJ whole genome shotgun (WGS) entry which is preliminary data.</text>
</comment>
<dbReference type="Gene3D" id="3.40.50.300">
    <property type="entry name" value="P-loop containing nucleotide triphosphate hydrolases"/>
    <property type="match status" value="1"/>
</dbReference>
<evidence type="ECO:0000256" key="11">
    <source>
        <dbReference type="SAM" id="Phobius"/>
    </source>
</evidence>
<feature type="transmembrane region" description="Helical" evidence="11">
    <location>
        <begin position="281"/>
        <end position="301"/>
    </location>
</feature>
<evidence type="ECO:0000256" key="4">
    <source>
        <dbReference type="ARBA" id="ARBA00022692"/>
    </source>
</evidence>
<dbReference type="InterPro" id="IPR003593">
    <property type="entry name" value="AAA+_ATPase"/>
</dbReference>
<dbReference type="RefSeq" id="WP_123521779.1">
    <property type="nucleotide sequence ID" value="NZ_JBHLWF010000005.1"/>
</dbReference>
<evidence type="ECO:0000259" key="13">
    <source>
        <dbReference type="PROSITE" id="PS50929"/>
    </source>
</evidence>
<keyword evidence="7" id="KW-1278">Translocase</keyword>
<dbReference type="CDD" id="cd18552">
    <property type="entry name" value="ABC_6TM_MsbA_like"/>
    <property type="match status" value="1"/>
</dbReference>
<dbReference type="PROSITE" id="PS00211">
    <property type="entry name" value="ABC_TRANSPORTER_1"/>
    <property type="match status" value="1"/>
</dbReference>
<reference evidence="14 15" key="1">
    <citation type="submission" date="2019-03" db="EMBL/GenBank/DDBJ databases">
        <title>Genomic Encyclopedia of Type Strains, Phase IV (KMG-IV): sequencing the most valuable type-strain genomes for metagenomic binning, comparative biology and taxonomic classification.</title>
        <authorList>
            <person name="Goeker M."/>
        </authorList>
    </citation>
    <scope>NUCLEOTIDE SEQUENCE [LARGE SCALE GENOMIC DNA]</scope>
    <source>
        <strain evidence="14 15">DSM 21944</strain>
    </source>
</reference>